<dbReference type="AlphaFoldDB" id="A0A402DWB5"/>
<dbReference type="Pfam" id="PF13280">
    <property type="entry name" value="WYL"/>
    <property type="match status" value="1"/>
</dbReference>
<keyword evidence="6" id="KW-1185">Reference proteome</keyword>
<evidence type="ECO:0000259" key="4">
    <source>
        <dbReference type="PROSITE" id="PS51000"/>
    </source>
</evidence>
<dbReference type="InterPro" id="IPR013196">
    <property type="entry name" value="HTH_11"/>
</dbReference>
<dbReference type="Pfam" id="PF08279">
    <property type="entry name" value="HTH_11"/>
    <property type="match status" value="1"/>
</dbReference>
<evidence type="ECO:0000256" key="1">
    <source>
        <dbReference type="ARBA" id="ARBA00023015"/>
    </source>
</evidence>
<dbReference type="InterPro" id="IPR036390">
    <property type="entry name" value="WH_DNA-bd_sf"/>
</dbReference>
<evidence type="ECO:0000313" key="6">
    <source>
        <dbReference type="Proteomes" id="UP000289954"/>
    </source>
</evidence>
<dbReference type="PANTHER" id="PTHR34580:SF3">
    <property type="entry name" value="PROTEIN PAFB"/>
    <property type="match status" value="1"/>
</dbReference>
<dbReference type="InterPro" id="IPR026881">
    <property type="entry name" value="WYL_dom"/>
</dbReference>
<dbReference type="EMBL" id="BIMR01000410">
    <property type="protein sequence ID" value="GCE78413.1"/>
    <property type="molecule type" value="Genomic_DNA"/>
</dbReference>
<dbReference type="PROSITE" id="PS51000">
    <property type="entry name" value="HTH_DEOR_2"/>
    <property type="match status" value="1"/>
</dbReference>
<feature type="domain" description="HTH deoR-type" evidence="4">
    <location>
        <begin position="4"/>
        <end position="59"/>
    </location>
</feature>
<dbReference type="OrthoDB" id="8555652at2"/>
<sequence>MANTSSRALRLLSLLQARRYWPGPELAGRLGVSARTLRRDVDRLRELGYLVDAQPGVDGGYTLAPGATLPPLVLDDEEAMALAVAAQAHLADGLGGDAGLRALATIVRVMPRRLRARLDAVASATTPAPWPPDGVAPVDHEVLATLALARRDGERVRLDYRALDGRASSRTVEPLQLVCLGRRWYLVAYDVDRQDWRTFRVDRIGAAQGTGARFAPRTPPFDDVAAHVRERVLGGSPGGRYRVVVDVEAAADVVAARVGGWADVQVRSPRSCTLTTDTDALDRPLWVLGSLGAEFTVVSPPELVTAVAEWGARFGRAASA</sequence>
<evidence type="ECO:0000256" key="3">
    <source>
        <dbReference type="ARBA" id="ARBA00023163"/>
    </source>
</evidence>
<dbReference type="InterPro" id="IPR057727">
    <property type="entry name" value="WCX_dom"/>
</dbReference>
<keyword evidence="1" id="KW-0805">Transcription regulation</keyword>
<dbReference type="PROSITE" id="PS52050">
    <property type="entry name" value="WYL"/>
    <property type="match status" value="1"/>
</dbReference>
<gene>
    <name evidence="5" type="ORF">CBZ_34690</name>
</gene>
<evidence type="ECO:0000313" key="5">
    <source>
        <dbReference type="EMBL" id="GCE78413.1"/>
    </source>
</evidence>
<dbReference type="Proteomes" id="UP000289954">
    <property type="component" value="Unassembled WGS sequence"/>
</dbReference>
<dbReference type="InterPro" id="IPR051534">
    <property type="entry name" value="CBASS_pafABC_assoc_protein"/>
</dbReference>
<evidence type="ECO:0000256" key="2">
    <source>
        <dbReference type="ARBA" id="ARBA00023125"/>
    </source>
</evidence>
<dbReference type="GO" id="GO:0003700">
    <property type="term" value="F:DNA-binding transcription factor activity"/>
    <property type="evidence" value="ECO:0007669"/>
    <property type="project" value="InterPro"/>
</dbReference>
<accession>A0A402DWB5</accession>
<comment type="caution">
    <text evidence="5">The sequence shown here is derived from an EMBL/GenBank/DDBJ whole genome shotgun (WGS) entry which is preliminary data.</text>
</comment>
<dbReference type="RefSeq" id="WP_130783103.1">
    <property type="nucleotide sequence ID" value="NZ_BIMR01000410.1"/>
</dbReference>
<keyword evidence="3" id="KW-0804">Transcription</keyword>
<proteinExistence type="predicted"/>
<dbReference type="InterPro" id="IPR018356">
    <property type="entry name" value="Tscrpt_reg_HTH_DeoR_CS"/>
</dbReference>
<dbReference type="InterPro" id="IPR028349">
    <property type="entry name" value="PafC-like"/>
</dbReference>
<dbReference type="InterPro" id="IPR036388">
    <property type="entry name" value="WH-like_DNA-bd_sf"/>
</dbReference>
<keyword evidence="2 5" id="KW-0238">DNA-binding</keyword>
<dbReference type="GO" id="GO:0003677">
    <property type="term" value="F:DNA binding"/>
    <property type="evidence" value="ECO:0007669"/>
    <property type="project" value="UniProtKB-KW"/>
</dbReference>
<protein>
    <submittedName>
        <fullName evidence="5">DNA-binding transcriptional regulator</fullName>
    </submittedName>
</protein>
<dbReference type="PANTHER" id="PTHR34580">
    <property type="match status" value="1"/>
</dbReference>
<dbReference type="Pfam" id="PF25583">
    <property type="entry name" value="WCX"/>
    <property type="match status" value="1"/>
</dbReference>
<dbReference type="InterPro" id="IPR001034">
    <property type="entry name" value="DeoR_HTH"/>
</dbReference>
<organism evidence="5 6">
    <name type="scientific">Cellulomonas biazotea</name>
    <dbReference type="NCBI Taxonomy" id="1709"/>
    <lineage>
        <taxon>Bacteria</taxon>
        <taxon>Bacillati</taxon>
        <taxon>Actinomycetota</taxon>
        <taxon>Actinomycetes</taxon>
        <taxon>Micrococcales</taxon>
        <taxon>Cellulomonadaceae</taxon>
        <taxon>Cellulomonas</taxon>
    </lineage>
</organism>
<name>A0A402DWB5_9CELL</name>
<dbReference type="SUPFAM" id="SSF46785">
    <property type="entry name" value="Winged helix' DNA-binding domain"/>
    <property type="match status" value="1"/>
</dbReference>
<reference evidence="5 6" key="1">
    <citation type="submission" date="2019-01" db="EMBL/GenBank/DDBJ databases">
        <title>Draft genome sequence of Cellulomonas takizawaensis strain TKZ-21.</title>
        <authorList>
            <person name="Yamamura H."/>
            <person name="Hayashi T."/>
            <person name="Hamada M."/>
            <person name="Serisawa Y."/>
            <person name="Matsuyama K."/>
            <person name="Nakagawa Y."/>
            <person name="Otoguro M."/>
            <person name="Yanagida F."/>
            <person name="Hayakawa M."/>
        </authorList>
    </citation>
    <scope>NUCLEOTIDE SEQUENCE [LARGE SCALE GENOMIC DNA]</scope>
    <source>
        <strain evidence="5 6">NBRC12680</strain>
    </source>
</reference>
<dbReference type="PROSITE" id="PS00894">
    <property type="entry name" value="HTH_DEOR_1"/>
    <property type="match status" value="1"/>
</dbReference>
<dbReference type="Gene3D" id="1.10.10.10">
    <property type="entry name" value="Winged helix-like DNA-binding domain superfamily/Winged helix DNA-binding domain"/>
    <property type="match status" value="1"/>
</dbReference>
<dbReference type="PIRSF" id="PIRSF016838">
    <property type="entry name" value="PafC"/>
    <property type="match status" value="1"/>
</dbReference>